<dbReference type="EMBL" id="CAUYUJ010014320">
    <property type="protein sequence ID" value="CAK0839747.1"/>
    <property type="molecule type" value="Genomic_DNA"/>
</dbReference>
<sequence length="249" mass="26840">MLIRNPSVAIWFSIFLERHCLIAPAQSRTVGGSSSMALEGARARLTPPTDAEMTAAPPLRKKGRDDDDNGGGGKSLREMAKTMGRLVLADSREIQATGKLHNAQSTVLREKVKAGEQVDFESRAPPRAAAFAASAKRRDTGGNLSKQELTDGFANMWKDVLMTFSPQQIAALLPHFRWKAHKGKPTNGNKDKGKGKGLVMHAVEVTRAHGPKLAALLGEAMLDMKAAYKAGAAPPGPLHRQLSKMINDM</sequence>
<evidence type="ECO:0000256" key="1">
    <source>
        <dbReference type="SAM" id="MobiDB-lite"/>
    </source>
</evidence>
<comment type="caution">
    <text evidence="2">The sequence shown here is derived from an EMBL/GenBank/DDBJ whole genome shotgun (WGS) entry which is preliminary data.</text>
</comment>
<protein>
    <submittedName>
        <fullName evidence="2">Uncharacterized protein</fullName>
    </submittedName>
</protein>
<feature type="region of interest" description="Disordered" evidence="1">
    <location>
        <begin position="46"/>
        <end position="76"/>
    </location>
</feature>
<keyword evidence="3" id="KW-1185">Reference proteome</keyword>
<accession>A0ABN9T419</accession>
<name>A0ABN9T419_9DINO</name>
<gene>
    <name evidence="2" type="ORF">PCOR1329_LOCUS35356</name>
</gene>
<reference evidence="2" key="1">
    <citation type="submission" date="2023-10" db="EMBL/GenBank/DDBJ databases">
        <authorList>
            <person name="Chen Y."/>
            <person name="Shah S."/>
            <person name="Dougan E. K."/>
            <person name="Thang M."/>
            <person name="Chan C."/>
        </authorList>
    </citation>
    <scope>NUCLEOTIDE SEQUENCE [LARGE SCALE GENOMIC DNA]</scope>
</reference>
<evidence type="ECO:0000313" key="2">
    <source>
        <dbReference type="EMBL" id="CAK0839747.1"/>
    </source>
</evidence>
<dbReference type="Proteomes" id="UP001189429">
    <property type="component" value="Unassembled WGS sequence"/>
</dbReference>
<proteinExistence type="predicted"/>
<evidence type="ECO:0000313" key="3">
    <source>
        <dbReference type="Proteomes" id="UP001189429"/>
    </source>
</evidence>
<organism evidence="2 3">
    <name type="scientific">Prorocentrum cordatum</name>
    <dbReference type="NCBI Taxonomy" id="2364126"/>
    <lineage>
        <taxon>Eukaryota</taxon>
        <taxon>Sar</taxon>
        <taxon>Alveolata</taxon>
        <taxon>Dinophyceae</taxon>
        <taxon>Prorocentrales</taxon>
        <taxon>Prorocentraceae</taxon>
        <taxon>Prorocentrum</taxon>
    </lineage>
</organism>